<proteinExistence type="predicted"/>
<dbReference type="EMBL" id="CM046390">
    <property type="protein sequence ID" value="KAI8563869.1"/>
    <property type="molecule type" value="Genomic_DNA"/>
</dbReference>
<organism evidence="1 2">
    <name type="scientific">Rhododendron molle</name>
    <name type="common">Chinese azalea</name>
    <name type="synonym">Azalea mollis</name>
    <dbReference type="NCBI Taxonomy" id="49168"/>
    <lineage>
        <taxon>Eukaryota</taxon>
        <taxon>Viridiplantae</taxon>
        <taxon>Streptophyta</taxon>
        <taxon>Embryophyta</taxon>
        <taxon>Tracheophyta</taxon>
        <taxon>Spermatophyta</taxon>
        <taxon>Magnoliopsida</taxon>
        <taxon>eudicotyledons</taxon>
        <taxon>Gunneridae</taxon>
        <taxon>Pentapetalae</taxon>
        <taxon>asterids</taxon>
        <taxon>Ericales</taxon>
        <taxon>Ericaceae</taxon>
        <taxon>Ericoideae</taxon>
        <taxon>Rhodoreae</taxon>
        <taxon>Rhododendron</taxon>
    </lineage>
</organism>
<gene>
    <name evidence="1" type="ORF">RHMOL_Rhmol03G0142500</name>
</gene>
<comment type="caution">
    <text evidence="1">The sequence shown here is derived from an EMBL/GenBank/DDBJ whole genome shotgun (WGS) entry which is preliminary data.</text>
</comment>
<protein>
    <submittedName>
        <fullName evidence="1">Uncharacterized protein</fullName>
    </submittedName>
</protein>
<evidence type="ECO:0000313" key="1">
    <source>
        <dbReference type="EMBL" id="KAI8563869.1"/>
    </source>
</evidence>
<reference evidence="1" key="1">
    <citation type="submission" date="2022-02" db="EMBL/GenBank/DDBJ databases">
        <title>Plant Genome Project.</title>
        <authorList>
            <person name="Zhang R.-G."/>
        </authorList>
    </citation>
    <scope>NUCLEOTIDE SEQUENCE</scope>
    <source>
        <strain evidence="1">AT1</strain>
    </source>
</reference>
<name>A0ACC0PFG6_RHOML</name>
<accession>A0ACC0PFG6</accession>
<keyword evidence="2" id="KW-1185">Reference proteome</keyword>
<evidence type="ECO:0000313" key="2">
    <source>
        <dbReference type="Proteomes" id="UP001062846"/>
    </source>
</evidence>
<dbReference type="Proteomes" id="UP001062846">
    <property type="component" value="Chromosome 3"/>
</dbReference>
<sequence length="119" mass="13459">MSTSKVDPVQALMSTSKVSMELEASLRGLRPLFSLIVWVLYRRSPRLNEALASPRLNEGFVTLRSPRVFKSLGGDPSYPECLVFQHICCVIIQEEYSEGIPPIPALFYCEICRIRRADP</sequence>